<feature type="transmembrane region" description="Helical" evidence="8">
    <location>
        <begin position="27"/>
        <end position="53"/>
    </location>
</feature>
<feature type="transmembrane region" description="Helical" evidence="8">
    <location>
        <begin position="210"/>
        <end position="236"/>
    </location>
</feature>
<dbReference type="AlphaFoldDB" id="A0A1I2NY65"/>
<feature type="transmembrane region" description="Helical" evidence="8">
    <location>
        <begin position="269"/>
        <end position="289"/>
    </location>
</feature>
<dbReference type="Gene3D" id="1.10.3720.10">
    <property type="entry name" value="MetI-like"/>
    <property type="match status" value="1"/>
</dbReference>
<dbReference type="PANTHER" id="PTHR43470:SF3">
    <property type="entry name" value="PHOSPHATE TRANSPORT SYSTEM PERMEASE PROTEIN PSTA-RELATED"/>
    <property type="match status" value="1"/>
</dbReference>
<keyword evidence="5 8" id="KW-0812">Transmembrane</keyword>
<reference evidence="11" key="1">
    <citation type="submission" date="2016-10" db="EMBL/GenBank/DDBJ databases">
        <authorList>
            <person name="Varghese N."/>
            <person name="Submissions S."/>
        </authorList>
    </citation>
    <scope>NUCLEOTIDE SEQUENCE [LARGE SCALE GENOMIC DNA]</scope>
    <source>
        <strain evidence="11">DSM 17038</strain>
    </source>
</reference>
<accession>A0A1I2NY65</accession>
<evidence type="ECO:0000313" key="10">
    <source>
        <dbReference type="EMBL" id="SFG06446.1"/>
    </source>
</evidence>
<dbReference type="Pfam" id="PF00528">
    <property type="entry name" value="BPD_transp_1"/>
    <property type="match status" value="1"/>
</dbReference>
<dbReference type="InterPro" id="IPR035906">
    <property type="entry name" value="MetI-like_sf"/>
</dbReference>
<evidence type="ECO:0000256" key="2">
    <source>
        <dbReference type="ARBA" id="ARBA00007069"/>
    </source>
</evidence>
<evidence type="ECO:0000256" key="8">
    <source>
        <dbReference type="RuleBase" id="RU363043"/>
    </source>
</evidence>
<feature type="transmembrane region" description="Helical" evidence="8">
    <location>
        <begin position="87"/>
        <end position="108"/>
    </location>
</feature>
<dbReference type="GO" id="GO:0005315">
    <property type="term" value="F:phosphate transmembrane transporter activity"/>
    <property type="evidence" value="ECO:0007669"/>
    <property type="project" value="InterPro"/>
</dbReference>
<dbReference type="GO" id="GO:0005886">
    <property type="term" value="C:plasma membrane"/>
    <property type="evidence" value="ECO:0007669"/>
    <property type="project" value="UniProtKB-SubCell"/>
</dbReference>
<evidence type="ECO:0000256" key="6">
    <source>
        <dbReference type="ARBA" id="ARBA00022989"/>
    </source>
</evidence>
<dbReference type="Proteomes" id="UP000199337">
    <property type="component" value="Unassembled WGS sequence"/>
</dbReference>
<proteinExistence type="inferred from homology"/>
<dbReference type="InterPro" id="IPR005672">
    <property type="entry name" value="Phosphate_PstA"/>
</dbReference>
<dbReference type="GO" id="GO:0035435">
    <property type="term" value="P:phosphate ion transmembrane transport"/>
    <property type="evidence" value="ECO:0007669"/>
    <property type="project" value="InterPro"/>
</dbReference>
<comment type="subcellular location">
    <subcellularLocation>
        <location evidence="1 8">Cell membrane</location>
        <topology evidence="1 8">Multi-pass membrane protein</topology>
    </subcellularLocation>
</comment>
<feature type="domain" description="ABC transmembrane type-1" evidence="9">
    <location>
        <begin position="83"/>
        <end position="286"/>
    </location>
</feature>
<feature type="transmembrane region" description="Helical" evidence="8">
    <location>
        <begin position="120"/>
        <end position="144"/>
    </location>
</feature>
<keyword evidence="3" id="KW-0813">Transport</keyword>
<protein>
    <recommendedName>
        <fullName evidence="8">Phosphate transport system permease protein PstA</fullName>
    </recommendedName>
</protein>
<comment type="similarity">
    <text evidence="2 8">Belongs to the binding-protein-dependent transport system permease family. CysTW subfamily.</text>
</comment>
<dbReference type="InterPro" id="IPR000515">
    <property type="entry name" value="MetI-like"/>
</dbReference>
<keyword evidence="6 8" id="KW-1133">Transmembrane helix</keyword>
<keyword evidence="11" id="KW-1185">Reference proteome</keyword>
<evidence type="ECO:0000256" key="1">
    <source>
        <dbReference type="ARBA" id="ARBA00004651"/>
    </source>
</evidence>
<sequence>MAVTKYTARAADYKTGKANLRRCFRDLIWLSLFWASGLVILFILLGILAYLLYRGGSSLTWEFITSAPAGFPLGTQGGVLPAIRGTFYLVLIAVAASAVPGIITAVYLAEQAGQTKFIGLLNLTIQCMAGVPSIITGLFGYSFFVLHLGFGISLLAGGLALGIMIFPVIVITARDALLAVNEQYRLAGTALGVSRWYILCKIIFPRATPAIISGLLLAMGYAAGATAPIMVTAAAISADSSGSLFEPVMALPYHLYILFSQHVSMSKAYGTALLLVILLLIINMAALWLRSIKKGA</sequence>
<dbReference type="PANTHER" id="PTHR43470">
    <property type="entry name" value="PHOSPHATE TRANSPORT SYSTEM PERMEASE PROTEIN PSTA-RELATED"/>
    <property type="match status" value="1"/>
</dbReference>
<evidence type="ECO:0000259" key="9">
    <source>
        <dbReference type="PROSITE" id="PS50928"/>
    </source>
</evidence>
<keyword evidence="7 8" id="KW-0472">Membrane</keyword>
<dbReference type="STRING" id="341036.SAMN05660649_00535"/>
<dbReference type="OrthoDB" id="9785113at2"/>
<evidence type="ECO:0000313" key="11">
    <source>
        <dbReference type="Proteomes" id="UP000199337"/>
    </source>
</evidence>
<feature type="transmembrane region" description="Helical" evidence="8">
    <location>
        <begin position="150"/>
        <end position="172"/>
    </location>
</feature>
<dbReference type="RefSeq" id="WP_092468477.1">
    <property type="nucleotide sequence ID" value="NZ_FOOX01000002.1"/>
</dbReference>
<dbReference type="SUPFAM" id="SSF161098">
    <property type="entry name" value="MetI-like"/>
    <property type="match status" value="1"/>
</dbReference>
<keyword evidence="4 8" id="KW-1003">Cell membrane</keyword>
<dbReference type="CDD" id="cd06261">
    <property type="entry name" value="TM_PBP2"/>
    <property type="match status" value="1"/>
</dbReference>
<dbReference type="EMBL" id="FOOX01000002">
    <property type="protein sequence ID" value="SFG06446.1"/>
    <property type="molecule type" value="Genomic_DNA"/>
</dbReference>
<evidence type="ECO:0000256" key="5">
    <source>
        <dbReference type="ARBA" id="ARBA00022692"/>
    </source>
</evidence>
<evidence type="ECO:0000256" key="4">
    <source>
        <dbReference type="ARBA" id="ARBA00022475"/>
    </source>
</evidence>
<evidence type="ECO:0000256" key="3">
    <source>
        <dbReference type="ARBA" id="ARBA00022448"/>
    </source>
</evidence>
<dbReference type="PROSITE" id="PS50928">
    <property type="entry name" value="ABC_TM1"/>
    <property type="match status" value="1"/>
</dbReference>
<name>A0A1I2NY65_9FIRM</name>
<evidence type="ECO:0000256" key="7">
    <source>
        <dbReference type="ARBA" id="ARBA00023136"/>
    </source>
</evidence>
<dbReference type="NCBIfam" id="TIGR00974">
    <property type="entry name" value="3a0107s02c"/>
    <property type="match status" value="1"/>
</dbReference>
<gene>
    <name evidence="10" type="ORF">SAMN05660649_00535</name>
</gene>
<organism evidence="10 11">
    <name type="scientific">Desulfotruncus arcticus DSM 17038</name>
    <dbReference type="NCBI Taxonomy" id="1121424"/>
    <lineage>
        <taxon>Bacteria</taxon>
        <taxon>Bacillati</taxon>
        <taxon>Bacillota</taxon>
        <taxon>Clostridia</taxon>
        <taxon>Eubacteriales</taxon>
        <taxon>Desulfallaceae</taxon>
        <taxon>Desulfotruncus</taxon>
    </lineage>
</organism>